<feature type="transmembrane region" description="Helical" evidence="1">
    <location>
        <begin position="111"/>
        <end position="139"/>
    </location>
</feature>
<sequence length="145" mass="16164">MKRDKEIYDFIQAEKPEITDADRFVEEFVRLSSLLPLPSSLNCDEDIDKVEMIQKVSAFLKKERHNNIRWAFVTLACSIAVALVLFFALRYDSLPVTSIAPAEGGNVYGRLLSFIAAFPSLNIILASLSAVALVIALSFRRPGTL</sequence>
<dbReference type="EMBL" id="JADIMD010000001">
    <property type="protein sequence ID" value="MBO8473669.1"/>
    <property type="molecule type" value="Genomic_DNA"/>
</dbReference>
<name>A0A9D9IIZ8_9BACT</name>
<protein>
    <recommendedName>
        <fullName evidence="4">Transmembrane protein</fullName>
    </recommendedName>
</protein>
<keyword evidence="1" id="KW-1133">Transmembrane helix</keyword>
<dbReference type="Proteomes" id="UP000823757">
    <property type="component" value="Unassembled WGS sequence"/>
</dbReference>
<feature type="transmembrane region" description="Helical" evidence="1">
    <location>
        <begin position="70"/>
        <end position="91"/>
    </location>
</feature>
<evidence type="ECO:0000313" key="3">
    <source>
        <dbReference type="Proteomes" id="UP000823757"/>
    </source>
</evidence>
<comment type="caution">
    <text evidence="2">The sequence shown here is derived from an EMBL/GenBank/DDBJ whole genome shotgun (WGS) entry which is preliminary data.</text>
</comment>
<keyword evidence="1" id="KW-0812">Transmembrane</keyword>
<reference evidence="2" key="2">
    <citation type="journal article" date="2021" name="PeerJ">
        <title>Extensive microbial diversity within the chicken gut microbiome revealed by metagenomics and culture.</title>
        <authorList>
            <person name="Gilroy R."/>
            <person name="Ravi A."/>
            <person name="Getino M."/>
            <person name="Pursley I."/>
            <person name="Horton D.L."/>
            <person name="Alikhan N.F."/>
            <person name="Baker D."/>
            <person name="Gharbi K."/>
            <person name="Hall N."/>
            <person name="Watson M."/>
            <person name="Adriaenssens E.M."/>
            <person name="Foster-Nyarko E."/>
            <person name="Jarju S."/>
            <person name="Secka A."/>
            <person name="Antonio M."/>
            <person name="Oren A."/>
            <person name="Chaudhuri R.R."/>
            <person name="La Ragione R."/>
            <person name="Hildebrand F."/>
            <person name="Pallen M.J."/>
        </authorList>
    </citation>
    <scope>NUCLEOTIDE SEQUENCE</scope>
    <source>
        <strain evidence="2">B1-13419</strain>
    </source>
</reference>
<gene>
    <name evidence="2" type="ORF">IAB91_00055</name>
</gene>
<proteinExistence type="predicted"/>
<evidence type="ECO:0000256" key="1">
    <source>
        <dbReference type="SAM" id="Phobius"/>
    </source>
</evidence>
<organism evidence="2 3">
    <name type="scientific">Candidatus Cryptobacteroides faecigallinarum</name>
    <dbReference type="NCBI Taxonomy" id="2840763"/>
    <lineage>
        <taxon>Bacteria</taxon>
        <taxon>Pseudomonadati</taxon>
        <taxon>Bacteroidota</taxon>
        <taxon>Bacteroidia</taxon>
        <taxon>Bacteroidales</taxon>
        <taxon>Candidatus Cryptobacteroides</taxon>
    </lineage>
</organism>
<accession>A0A9D9IIZ8</accession>
<keyword evidence="1" id="KW-0472">Membrane</keyword>
<dbReference type="AlphaFoldDB" id="A0A9D9IIZ8"/>
<reference evidence="2" key="1">
    <citation type="submission" date="2020-10" db="EMBL/GenBank/DDBJ databases">
        <authorList>
            <person name="Gilroy R."/>
        </authorList>
    </citation>
    <scope>NUCLEOTIDE SEQUENCE</scope>
    <source>
        <strain evidence="2">B1-13419</strain>
    </source>
</reference>
<evidence type="ECO:0000313" key="2">
    <source>
        <dbReference type="EMBL" id="MBO8473669.1"/>
    </source>
</evidence>
<evidence type="ECO:0008006" key="4">
    <source>
        <dbReference type="Google" id="ProtNLM"/>
    </source>
</evidence>